<dbReference type="EMBL" id="JAERTY010000012">
    <property type="protein sequence ID" value="MBL1411065.1"/>
    <property type="molecule type" value="Genomic_DNA"/>
</dbReference>
<organism evidence="1 2">
    <name type="scientific">Sphingobacterium faecale</name>
    <dbReference type="NCBI Taxonomy" id="2803775"/>
    <lineage>
        <taxon>Bacteria</taxon>
        <taxon>Pseudomonadati</taxon>
        <taxon>Bacteroidota</taxon>
        <taxon>Sphingobacteriia</taxon>
        <taxon>Sphingobacteriales</taxon>
        <taxon>Sphingobacteriaceae</taxon>
        <taxon>Sphingobacterium</taxon>
    </lineage>
</organism>
<protein>
    <submittedName>
        <fullName evidence="1">Uncharacterized protein</fullName>
    </submittedName>
</protein>
<dbReference type="Proteomes" id="UP000625283">
    <property type="component" value="Unassembled WGS sequence"/>
</dbReference>
<evidence type="ECO:0000313" key="1">
    <source>
        <dbReference type="EMBL" id="MBL1411065.1"/>
    </source>
</evidence>
<evidence type="ECO:0000313" key="2">
    <source>
        <dbReference type="Proteomes" id="UP000625283"/>
    </source>
</evidence>
<sequence>MQLFVQAKNQLTSLKEISFKLEKDLQQLFEANLEMVTGLRFIKSEFMIKGTQPCLSL</sequence>
<reference evidence="1 2" key="1">
    <citation type="submission" date="2021-01" db="EMBL/GenBank/DDBJ databases">
        <title>C459-1 draft genome sequence.</title>
        <authorList>
            <person name="Zhang X.-F."/>
        </authorList>
    </citation>
    <scope>NUCLEOTIDE SEQUENCE [LARGE SCALE GENOMIC DNA]</scope>
    <source>
        <strain evidence="2">C459-1</strain>
    </source>
</reference>
<accession>A0ABS1R8L6</accession>
<comment type="caution">
    <text evidence="1">The sequence shown here is derived from an EMBL/GenBank/DDBJ whole genome shotgun (WGS) entry which is preliminary data.</text>
</comment>
<proteinExistence type="predicted"/>
<dbReference type="RefSeq" id="WP_202104798.1">
    <property type="nucleotide sequence ID" value="NZ_JAERTY010000012.1"/>
</dbReference>
<name>A0ABS1R8L6_9SPHI</name>
<keyword evidence="2" id="KW-1185">Reference proteome</keyword>
<gene>
    <name evidence="1" type="ORF">JKG61_20065</name>
</gene>